<dbReference type="PANTHER" id="PTHR38604">
    <property type="entry name" value="PERIPLASMIC NITRATE REDUCTASE, ELECTRON TRANSFER SUBUNIT"/>
    <property type="match status" value="1"/>
</dbReference>
<dbReference type="InterPro" id="IPR005591">
    <property type="entry name" value="NapB"/>
</dbReference>
<name>A0A2N3PWW8_9PROT</name>
<dbReference type="PIRSF" id="PIRSF006105">
    <property type="entry name" value="NapB"/>
    <property type="match status" value="1"/>
</dbReference>
<comment type="subunit">
    <text evidence="4">Component of the periplasmic nitrate reductase NapAB complex composed of NapA and NapB.</text>
</comment>
<protein>
    <recommendedName>
        <fullName evidence="5">Periplasmic nitrate reductase, electron transfer subunit</fullName>
    </recommendedName>
    <alternativeName>
        <fullName evidence="13">Diheme cytochrome c NapB</fullName>
    </alternativeName>
</protein>
<feature type="binding site" description="axial binding residue" evidence="15">
    <location>
        <position position="60"/>
    </location>
    <ligand>
        <name>heme c</name>
        <dbReference type="ChEBI" id="CHEBI:61717"/>
        <label>1</label>
    </ligand>
    <ligandPart>
        <name>Fe</name>
        <dbReference type="ChEBI" id="CHEBI:18248"/>
    </ligandPart>
</feature>
<dbReference type="SUPFAM" id="SSF48695">
    <property type="entry name" value="Multiheme cytochromes"/>
    <property type="match status" value="1"/>
</dbReference>
<evidence type="ECO:0000256" key="14">
    <source>
        <dbReference type="PIRSR" id="PIRSR006105-1"/>
    </source>
</evidence>
<evidence type="ECO:0000256" key="2">
    <source>
        <dbReference type="ARBA" id="ARBA00004418"/>
    </source>
</evidence>
<keyword evidence="18" id="KW-1185">Reference proteome</keyword>
<feature type="binding site" description="covalent" evidence="14">
    <location>
        <position position="77"/>
    </location>
    <ligand>
        <name>heme c</name>
        <dbReference type="ChEBI" id="CHEBI:61717"/>
        <label>1</label>
    </ligand>
</feature>
<keyword evidence="8 15" id="KW-0479">Metal-binding</keyword>
<evidence type="ECO:0000256" key="3">
    <source>
        <dbReference type="ARBA" id="ARBA00007368"/>
    </source>
</evidence>
<dbReference type="Gene3D" id="1.10.1130.10">
    <property type="entry name" value="Flavocytochrome C3, Chain A"/>
    <property type="match status" value="1"/>
</dbReference>
<comment type="subcellular location">
    <subcellularLocation>
        <location evidence="2">Periplasm</location>
    </subcellularLocation>
</comment>
<feature type="binding site" description="covalent" evidence="14">
    <location>
        <position position="114"/>
    </location>
    <ligand>
        <name>heme c</name>
        <dbReference type="ChEBI" id="CHEBI:61717"/>
        <label>2</label>
    </ligand>
</feature>
<accession>A0A2N3PWW8</accession>
<comment type="PTM">
    <text evidence="14">Binds 2 heme C groups per subunit.</text>
</comment>
<evidence type="ECO:0000256" key="1">
    <source>
        <dbReference type="ARBA" id="ARBA00002599"/>
    </source>
</evidence>
<feature type="region of interest" description="Disordered" evidence="16">
    <location>
        <begin position="24"/>
        <end position="52"/>
    </location>
</feature>
<keyword evidence="11" id="KW-0249">Electron transport</keyword>
<evidence type="ECO:0000256" key="11">
    <source>
        <dbReference type="ARBA" id="ARBA00022982"/>
    </source>
</evidence>
<evidence type="ECO:0000256" key="15">
    <source>
        <dbReference type="PIRSR" id="PIRSR006105-2"/>
    </source>
</evidence>
<reference evidence="18" key="1">
    <citation type="submission" date="2017-12" db="EMBL/GenBank/DDBJ databases">
        <title>Draft genome sequence of Telmatospirillum siberiense 26-4b1T, an acidotolerant peatland alphaproteobacterium potentially involved in sulfur cycling.</title>
        <authorList>
            <person name="Hausmann B."/>
            <person name="Pjevac P."/>
            <person name="Schreck K."/>
            <person name="Herbold C.W."/>
            <person name="Daims H."/>
            <person name="Wagner M."/>
            <person name="Pester M."/>
            <person name="Loy A."/>
        </authorList>
    </citation>
    <scope>NUCLEOTIDE SEQUENCE [LARGE SCALE GENOMIC DNA]</scope>
    <source>
        <strain evidence="18">26-4b1</strain>
    </source>
</reference>
<evidence type="ECO:0000256" key="5">
    <source>
        <dbReference type="ARBA" id="ARBA00013773"/>
    </source>
</evidence>
<keyword evidence="7 14" id="KW-0349">Heme</keyword>
<feature type="binding site" description="axial binding residue" evidence="15">
    <location>
        <position position="118"/>
    </location>
    <ligand>
        <name>heme c</name>
        <dbReference type="ChEBI" id="CHEBI:61717"/>
        <label>2</label>
    </ligand>
    <ligandPart>
        <name>Fe</name>
        <dbReference type="ChEBI" id="CHEBI:18248"/>
    </ligandPart>
</feature>
<feature type="binding site" description="covalent" evidence="14">
    <location>
        <position position="74"/>
    </location>
    <ligand>
        <name>heme c</name>
        <dbReference type="ChEBI" id="CHEBI:61717"/>
        <label>1</label>
    </ligand>
</feature>
<comment type="similarity">
    <text evidence="3">Belongs to the NapB family.</text>
</comment>
<evidence type="ECO:0000256" key="7">
    <source>
        <dbReference type="ARBA" id="ARBA00022617"/>
    </source>
</evidence>
<keyword evidence="10" id="KW-0574">Periplasm</keyword>
<evidence type="ECO:0000256" key="10">
    <source>
        <dbReference type="ARBA" id="ARBA00022764"/>
    </source>
</evidence>
<keyword evidence="6" id="KW-0813">Transport</keyword>
<dbReference type="GO" id="GO:0042597">
    <property type="term" value="C:periplasmic space"/>
    <property type="evidence" value="ECO:0007669"/>
    <property type="project" value="UniProtKB-SubCell"/>
</dbReference>
<dbReference type="EMBL" id="PIUM01000008">
    <property type="protein sequence ID" value="PKU24889.1"/>
    <property type="molecule type" value="Genomic_DNA"/>
</dbReference>
<dbReference type="GO" id="GO:0009061">
    <property type="term" value="P:anaerobic respiration"/>
    <property type="evidence" value="ECO:0007669"/>
    <property type="project" value="InterPro"/>
</dbReference>
<dbReference type="Proteomes" id="UP000233293">
    <property type="component" value="Unassembled WGS sequence"/>
</dbReference>
<organism evidence="17 18">
    <name type="scientific">Telmatospirillum siberiense</name>
    <dbReference type="NCBI Taxonomy" id="382514"/>
    <lineage>
        <taxon>Bacteria</taxon>
        <taxon>Pseudomonadati</taxon>
        <taxon>Pseudomonadota</taxon>
        <taxon>Alphaproteobacteria</taxon>
        <taxon>Rhodospirillales</taxon>
        <taxon>Rhodospirillaceae</taxon>
        <taxon>Telmatospirillum</taxon>
    </lineage>
</organism>
<dbReference type="Pfam" id="PF03892">
    <property type="entry name" value="NapB"/>
    <property type="match status" value="1"/>
</dbReference>
<evidence type="ECO:0000256" key="9">
    <source>
        <dbReference type="ARBA" id="ARBA00022729"/>
    </source>
</evidence>
<evidence type="ECO:0000313" key="17">
    <source>
        <dbReference type="EMBL" id="PKU24889.1"/>
    </source>
</evidence>
<comment type="caution">
    <text evidence="17">The sequence shown here is derived from an EMBL/GenBank/DDBJ whole genome shotgun (WGS) entry which is preliminary data.</text>
</comment>
<evidence type="ECO:0000256" key="6">
    <source>
        <dbReference type="ARBA" id="ARBA00022448"/>
    </source>
</evidence>
<evidence type="ECO:0000256" key="4">
    <source>
        <dbReference type="ARBA" id="ARBA00011752"/>
    </source>
</evidence>
<dbReference type="OrthoDB" id="13290at2"/>
<feature type="binding site" description="covalent" evidence="14">
    <location>
        <position position="117"/>
    </location>
    <ligand>
        <name>heme c</name>
        <dbReference type="ChEBI" id="CHEBI:61717"/>
        <label>2</label>
    </ligand>
</feature>
<feature type="compositionally biased region" description="Basic and acidic residues" evidence="16">
    <location>
        <begin position="42"/>
        <end position="52"/>
    </location>
</feature>
<dbReference type="AlphaFoldDB" id="A0A2N3PWW8"/>
<evidence type="ECO:0000256" key="13">
    <source>
        <dbReference type="ARBA" id="ARBA00031832"/>
    </source>
</evidence>
<dbReference type="FunFam" id="1.10.1130.10:FF:000001">
    <property type="entry name" value="Periplasmic nitrate reductase, electron transfer subunit"/>
    <property type="match status" value="1"/>
</dbReference>
<evidence type="ECO:0000256" key="8">
    <source>
        <dbReference type="ARBA" id="ARBA00022723"/>
    </source>
</evidence>
<sequence>MAGALACGAAAVPPAVAEQIQSLRGGASVDEPDQAPPVYPIKEGRNFERSFRDQPPLIPHRIDKYEIDLKVNQCLRCHDWPNNTQEHAPLISVAHFLDRDGKKLDRVAPQRWVCTSCHVTQADAKALVPNRFRSEMDR</sequence>
<dbReference type="InterPro" id="IPR036280">
    <property type="entry name" value="Multihaem_cyt_sf"/>
</dbReference>
<feature type="binding site" description="axial binding residue" evidence="15">
    <location>
        <position position="78"/>
    </location>
    <ligand>
        <name>heme c</name>
        <dbReference type="ChEBI" id="CHEBI:61717"/>
        <label>1</label>
    </ligand>
    <ligandPart>
        <name>Fe</name>
        <dbReference type="ChEBI" id="CHEBI:18248"/>
    </ligandPart>
</feature>
<dbReference type="GO" id="GO:0046872">
    <property type="term" value="F:metal ion binding"/>
    <property type="evidence" value="ECO:0007669"/>
    <property type="project" value="UniProtKB-KW"/>
</dbReference>
<evidence type="ECO:0000256" key="16">
    <source>
        <dbReference type="SAM" id="MobiDB-lite"/>
    </source>
</evidence>
<keyword evidence="9" id="KW-0732">Signal</keyword>
<dbReference type="PANTHER" id="PTHR38604:SF1">
    <property type="entry name" value="PERIPLASMIC NITRATE REDUCTASE, ELECTRON TRANSFER SUBUNIT"/>
    <property type="match status" value="1"/>
</dbReference>
<evidence type="ECO:0000256" key="12">
    <source>
        <dbReference type="ARBA" id="ARBA00023004"/>
    </source>
</evidence>
<keyword evidence="12 15" id="KW-0408">Iron</keyword>
<proteinExistence type="inferred from homology"/>
<feature type="binding site" description="axial binding residue" evidence="15">
    <location>
        <position position="95"/>
    </location>
    <ligand>
        <name>heme c</name>
        <dbReference type="ChEBI" id="CHEBI:61717"/>
        <label>2</label>
    </ligand>
    <ligandPart>
        <name>Fe</name>
        <dbReference type="ChEBI" id="CHEBI:18248"/>
    </ligandPart>
</feature>
<comment type="function">
    <text evidence="1">Electron transfer subunit of the periplasmic nitrate reductase complex NapAB. Receives electrons from the membrane-anchored tetraheme c-type NapC protein and transfers these to NapA subunit, thus allowing electron flow between membrane and periplasm. Essential for periplasmic nitrate reduction with nitrate as the terminal electron acceptor.</text>
</comment>
<evidence type="ECO:0000313" key="18">
    <source>
        <dbReference type="Proteomes" id="UP000233293"/>
    </source>
</evidence>
<gene>
    <name evidence="17" type="ORF">CWS72_09760</name>
</gene>